<name>W3X6I2_PESFW</name>
<dbReference type="PANTHER" id="PTHR36156">
    <property type="entry name" value="SLR2101 PROTEIN"/>
    <property type="match status" value="1"/>
</dbReference>
<dbReference type="Gene3D" id="2.60.120.10">
    <property type="entry name" value="Jelly Rolls"/>
    <property type="match status" value="1"/>
</dbReference>
<gene>
    <name evidence="1" type="ORF">PFICI_06014</name>
</gene>
<dbReference type="OrthoDB" id="5840532at2759"/>
<accession>W3X6I2</accession>
<dbReference type="eggNOG" id="ENOG502TBJH">
    <property type="taxonomic scope" value="Eukaryota"/>
</dbReference>
<organism evidence="1 2">
    <name type="scientific">Pestalotiopsis fici (strain W106-1 / CGMCC3.15140)</name>
    <dbReference type="NCBI Taxonomy" id="1229662"/>
    <lineage>
        <taxon>Eukaryota</taxon>
        <taxon>Fungi</taxon>
        <taxon>Dikarya</taxon>
        <taxon>Ascomycota</taxon>
        <taxon>Pezizomycotina</taxon>
        <taxon>Sordariomycetes</taxon>
        <taxon>Xylariomycetidae</taxon>
        <taxon>Amphisphaeriales</taxon>
        <taxon>Sporocadaceae</taxon>
        <taxon>Pestalotiopsis</taxon>
    </lineage>
</organism>
<dbReference type="RefSeq" id="XP_007832786.1">
    <property type="nucleotide sequence ID" value="XM_007834595.1"/>
</dbReference>
<protein>
    <submittedName>
        <fullName evidence="1">Uncharacterized protein</fullName>
    </submittedName>
</protein>
<dbReference type="SUPFAM" id="SSF51182">
    <property type="entry name" value="RmlC-like cupins"/>
    <property type="match status" value="1"/>
</dbReference>
<dbReference type="AlphaFoldDB" id="W3X6I2"/>
<proteinExistence type="predicted"/>
<sequence length="202" mass="21795">MSLLPSYNLTAPRRITASNLDIPSQHAGDDTVEPGVEVRVDSLAPQPLFDGFFVRAVVGTEKQVPTSNDGHGEIPLDEVPGIGIVLPGGVHMYYLDIAPNYEGALHRTTSTDYLVVISGKLSLMTPESKSYQIKDGKATCGSPVETVANPGDIIYQRGPVHALSNHTNEWVRVLAVVLGSEPNKALVEGTGHHRELHDQWLA</sequence>
<dbReference type="InParanoid" id="W3X6I2"/>
<dbReference type="InterPro" id="IPR011051">
    <property type="entry name" value="RmlC_Cupin_sf"/>
</dbReference>
<dbReference type="OMA" id="MHALSNR"/>
<dbReference type="HOGENOM" id="CLU_113398_0_0_1"/>
<dbReference type="GeneID" id="19271027"/>
<dbReference type="EMBL" id="KI912112">
    <property type="protein sequence ID" value="ETS81012.1"/>
    <property type="molecule type" value="Genomic_DNA"/>
</dbReference>
<dbReference type="InterPro" id="IPR047142">
    <property type="entry name" value="OryJ/VirC-like"/>
</dbReference>
<evidence type="ECO:0000313" key="2">
    <source>
        <dbReference type="Proteomes" id="UP000030651"/>
    </source>
</evidence>
<dbReference type="PANTHER" id="PTHR36156:SF2">
    <property type="entry name" value="CUPIN TYPE-2 DOMAIN-CONTAINING PROTEIN"/>
    <property type="match status" value="1"/>
</dbReference>
<keyword evidence="2" id="KW-1185">Reference proteome</keyword>
<dbReference type="Proteomes" id="UP000030651">
    <property type="component" value="Unassembled WGS sequence"/>
</dbReference>
<evidence type="ECO:0000313" key="1">
    <source>
        <dbReference type="EMBL" id="ETS81012.1"/>
    </source>
</evidence>
<reference evidence="2" key="1">
    <citation type="journal article" date="2015" name="BMC Genomics">
        <title>Genomic and transcriptomic analysis of the endophytic fungus Pestalotiopsis fici reveals its lifestyle and high potential for synthesis of natural products.</title>
        <authorList>
            <person name="Wang X."/>
            <person name="Zhang X."/>
            <person name="Liu L."/>
            <person name="Xiang M."/>
            <person name="Wang W."/>
            <person name="Sun X."/>
            <person name="Che Y."/>
            <person name="Guo L."/>
            <person name="Liu G."/>
            <person name="Guo L."/>
            <person name="Wang C."/>
            <person name="Yin W.B."/>
            <person name="Stadler M."/>
            <person name="Zhang X."/>
            <person name="Liu X."/>
        </authorList>
    </citation>
    <scope>NUCLEOTIDE SEQUENCE [LARGE SCALE GENOMIC DNA]</scope>
    <source>
        <strain evidence="2">W106-1 / CGMCC3.15140</strain>
    </source>
</reference>
<dbReference type="InterPro" id="IPR014710">
    <property type="entry name" value="RmlC-like_jellyroll"/>
</dbReference>
<dbReference type="KEGG" id="pfy:PFICI_06014"/>